<dbReference type="InterPro" id="IPR035901">
    <property type="entry name" value="GIY-YIG_endonuc_sf"/>
</dbReference>
<feature type="transmembrane region" description="Helical" evidence="1">
    <location>
        <begin position="112"/>
        <end position="134"/>
    </location>
</feature>
<dbReference type="GO" id="GO:0016491">
    <property type="term" value="F:oxidoreductase activity"/>
    <property type="evidence" value="ECO:0007669"/>
    <property type="project" value="InterPro"/>
</dbReference>
<dbReference type="NCBIfam" id="TIGR01453">
    <property type="entry name" value="grpIintron_endo"/>
    <property type="match status" value="1"/>
</dbReference>
<dbReference type="GO" id="GO:0008121">
    <property type="term" value="F:quinol-cytochrome-c reductase activity"/>
    <property type="evidence" value="ECO:0007669"/>
    <property type="project" value="TreeGrafter"/>
</dbReference>
<dbReference type="PANTHER" id="PTHR19271:SF16">
    <property type="entry name" value="CYTOCHROME B"/>
    <property type="match status" value="1"/>
</dbReference>
<dbReference type="CDD" id="cd10445">
    <property type="entry name" value="GIY-YIG_bI1_like"/>
    <property type="match status" value="1"/>
</dbReference>
<evidence type="ECO:0000259" key="3">
    <source>
        <dbReference type="PROSITE" id="PS51002"/>
    </source>
</evidence>
<feature type="domain" description="Cytochrome b/b6 N-terminal region profile" evidence="3">
    <location>
        <begin position="1"/>
        <end position="134"/>
    </location>
</feature>
<dbReference type="AlphaFoldDB" id="E3PQT4"/>
<dbReference type="InterPro" id="IPR000305">
    <property type="entry name" value="GIY-YIG_endonuc"/>
</dbReference>
<feature type="transmembrane region" description="Helical" evidence="1">
    <location>
        <begin position="28"/>
        <end position="55"/>
    </location>
</feature>
<feature type="domain" description="GIY-YIG" evidence="2">
    <location>
        <begin position="254"/>
        <end position="345"/>
    </location>
</feature>
<keyword evidence="4" id="KW-0255">Endonuclease</keyword>
<organism evidence="4">
    <name type="scientific">Millerozyma farinosa</name>
    <name type="common">Yeast</name>
    <name type="synonym">Pichia farinosa</name>
    <dbReference type="NCBI Taxonomy" id="4920"/>
    <lineage>
        <taxon>Eukaryota</taxon>
        <taxon>Fungi</taxon>
        <taxon>Dikarya</taxon>
        <taxon>Ascomycota</taxon>
        <taxon>Saccharomycotina</taxon>
        <taxon>Pichiomycetes</taxon>
        <taxon>Debaryomycetaceae</taxon>
        <taxon>Millerozyma</taxon>
    </lineage>
</organism>
<gene>
    <name evidence="4" type="primary">cob</name>
</gene>
<dbReference type="GO" id="GO:0016020">
    <property type="term" value="C:membrane"/>
    <property type="evidence" value="ECO:0007669"/>
    <property type="project" value="InterPro"/>
</dbReference>
<dbReference type="InterPro" id="IPR005797">
    <property type="entry name" value="Cyt_b/b6_N"/>
</dbReference>
<dbReference type="CDD" id="cd00284">
    <property type="entry name" value="Cytochrome_b_N"/>
    <property type="match status" value="1"/>
</dbReference>
<proteinExistence type="predicted"/>
<keyword evidence="1" id="KW-0812">Transmembrane</keyword>
<geneLocation type="mitochondrion" evidence="4"/>
<dbReference type="GO" id="GO:0006122">
    <property type="term" value="P:mitochondrial electron transport, ubiquinol to cytochrome c"/>
    <property type="evidence" value="ECO:0007669"/>
    <property type="project" value="TreeGrafter"/>
</dbReference>
<dbReference type="GO" id="GO:0004519">
    <property type="term" value="F:endonuclease activity"/>
    <property type="evidence" value="ECO:0007669"/>
    <property type="project" value="UniProtKB-KW"/>
</dbReference>
<dbReference type="InterPro" id="IPR016174">
    <property type="entry name" value="Di-haem_cyt_TM"/>
</dbReference>
<dbReference type="SUPFAM" id="SSF81342">
    <property type="entry name" value="Transmembrane di-heme cytochromes"/>
    <property type="match status" value="1"/>
</dbReference>
<name>E3PQT4_MILFA</name>
<evidence type="ECO:0000256" key="1">
    <source>
        <dbReference type="SAM" id="Phobius"/>
    </source>
</evidence>
<dbReference type="PROSITE" id="PS50164">
    <property type="entry name" value="GIY_YIG"/>
    <property type="match status" value="1"/>
</dbReference>
<dbReference type="Gene3D" id="1.20.810.10">
    <property type="entry name" value="Cytochrome Bc1 Complex, Chain C"/>
    <property type="match status" value="1"/>
</dbReference>
<feature type="transmembrane region" description="Helical" evidence="1">
    <location>
        <begin position="76"/>
        <end position="97"/>
    </location>
</feature>
<dbReference type="PROSITE" id="PS51002">
    <property type="entry name" value="CYTB_NTER"/>
    <property type="match status" value="1"/>
</dbReference>
<dbReference type="InterPro" id="IPR048259">
    <property type="entry name" value="Cytochrome_b_N_euk/bac"/>
</dbReference>
<dbReference type="PANTHER" id="PTHR19271">
    <property type="entry name" value="CYTOCHROME B"/>
    <property type="match status" value="1"/>
</dbReference>
<dbReference type="GO" id="GO:0005739">
    <property type="term" value="C:mitochondrion"/>
    <property type="evidence" value="ECO:0007669"/>
    <property type="project" value="GOC"/>
</dbReference>
<evidence type="ECO:0000313" key="4">
    <source>
        <dbReference type="EMBL" id="CBM41828.1"/>
    </source>
</evidence>
<dbReference type="SMART" id="SM00465">
    <property type="entry name" value="GIYc"/>
    <property type="match status" value="1"/>
</dbReference>
<reference evidence="4" key="1">
    <citation type="submission" date="2010-06" db="EMBL/GenBank/DDBJ databases">
        <title>The complete mitonchondrial genome of the yeast Pichia farinosa.</title>
        <authorList>
            <person name="Jung P.P."/>
            <person name="Schacherer J."/>
            <person name="Friedrich A."/>
            <person name="Potier S."/>
            <person name="Souciet J.L."/>
            <person name="de Montigny J."/>
        </authorList>
    </citation>
    <scope>NUCLEOTIDE SEQUENCE</scope>
    <source>
        <strain evidence="4">CBS185</strain>
    </source>
</reference>
<accession>E3PQT4</accession>
<keyword evidence="1" id="KW-0472">Membrane</keyword>
<dbReference type="EMBL" id="FN870377">
    <property type="protein sequence ID" value="CBM41828.1"/>
    <property type="molecule type" value="Genomic_DNA"/>
</dbReference>
<protein>
    <submittedName>
        <fullName evidence="4">Putative endonuclease</fullName>
    </submittedName>
</protein>
<keyword evidence="1" id="KW-1133">Transmembrane helix</keyword>
<dbReference type="InterPro" id="IPR006350">
    <property type="entry name" value="Intron_endoG1"/>
</dbReference>
<dbReference type="Pfam" id="PF00033">
    <property type="entry name" value="Cytochrome_B"/>
    <property type="match status" value="1"/>
</dbReference>
<dbReference type="Gene3D" id="3.40.1440.10">
    <property type="entry name" value="GIY-YIG endonuclease"/>
    <property type="match status" value="1"/>
</dbReference>
<keyword evidence="4" id="KW-0496">Mitochondrion</keyword>
<keyword evidence="4" id="KW-0378">Hydrolase</keyword>
<dbReference type="InterPro" id="IPR027387">
    <property type="entry name" value="Cytb/b6-like_sf"/>
</dbReference>
<dbReference type="SUPFAM" id="SSF82771">
    <property type="entry name" value="GIY-YIG endonuclease"/>
    <property type="match status" value="1"/>
</dbReference>
<evidence type="ECO:0000259" key="2">
    <source>
        <dbReference type="PROSITE" id="PS50164"/>
    </source>
</evidence>
<keyword evidence="4" id="KW-0540">Nuclease</keyword>
<sequence>MTLRKSNTYLSLVNSYLMDSPQPSSMNYWWNVGSLLGLCLVMQLASGIFLAMHYSSNIELAFNSVEHIMRDVNAGWLIRYIHANGASFFFICLYLHIGKALYYGSYRSPRVLLWTMGVIMFILTMATAFMGYMLNSPKSFYEILYWSPKAPWRTCRQFYSKVNKLSARNTGMSTLPVSSMTRGFNTQQVRFKSKKTFIENNNVAKNNWITSRANTTDITDPNLMLNEMGLKVVKVWDSLDKRETCLNILNEVKNKSGMYLMCNKMTRNMYVGSASTNKLYTRYRNHLYNKKGSKLVKKSMEKYGLNNFFYAVMEYYPEIINRYNNKELLKLETYYISLLTPSYNILTEAGNSFGYKHSEEVTLKMKENYPEFNRIRLMEWQLSRKNNWTLEERNKLRDMALNRPKDYISIETRNNMSLKKSFVANGDMPATPANMNLYLNNCSHNDSTSQLLCNMNNINKLANLLCVSYKTIQRAINLGYMYVPNSFIPYLNNNHMDNNDNIMSFVRKANQSTISSDDKNKFKSRLINLPSHTMMYLKSNGRNLYLPNKSPA</sequence>